<comment type="caution">
    <text evidence="1">The sequence shown here is derived from an EMBL/GenBank/DDBJ whole genome shotgun (WGS) entry which is preliminary data.</text>
</comment>
<dbReference type="Gene3D" id="3.40.50.300">
    <property type="entry name" value="P-loop containing nucleotide triphosphate hydrolases"/>
    <property type="match status" value="1"/>
</dbReference>
<keyword evidence="2" id="KW-1185">Reference proteome</keyword>
<evidence type="ECO:0008006" key="3">
    <source>
        <dbReference type="Google" id="ProtNLM"/>
    </source>
</evidence>
<name>A0ABQ4BUT8_9ACTN</name>
<dbReference type="EMBL" id="BONC01000002">
    <property type="protein sequence ID" value="GIF54291.1"/>
    <property type="molecule type" value="Genomic_DNA"/>
</dbReference>
<protein>
    <recommendedName>
        <fullName evidence="3">AAA domain-containing protein</fullName>
    </recommendedName>
</protein>
<evidence type="ECO:0000313" key="2">
    <source>
        <dbReference type="Proteomes" id="UP000624325"/>
    </source>
</evidence>
<accession>A0ABQ4BUT8</accession>
<dbReference type="InterPro" id="IPR027417">
    <property type="entry name" value="P-loop_NTPase"/>
</dbReference>
<dbReference type="Proteomes" id="UP000624325">
    <property type="component" value="Unassembled WGS sequence"/>
</dbReference>
<reference evidence="1 2" key="1">
    <citation type="submission" date="2021-01" db="EMBL/GenBank/DDBJ databases">
        <title>Whole genome shotgun sequence of Asanoa iriomotensis NBRC 100142.</title>
        <authorList>
            <person name="Komaki H."/>
            <person name="Tamura T."/>
        </authorList>
    </citation>
    <scope>NUCLEOTIDE SEQUENCE [LARGE SCALE GENOMIC DNA]</scope>
    <source>
        <strain evidence="1 2">NBRC 100142</strain>
    </source>
</reference>
<organism evidence="1 2">
    <name type="scientific">Asanoa iriomotensis</name>
    <dbReference type="NCBI Taxonomy" id="234613"/>
    <lineage>
        <taxon>Bacteria</taxon>
        <taxon>Bacillati</taxon>
        <taxon>Actinomycetota</taxon>
        <taxon>Actinomycetes</taxon>
        <taxon>Micromonosporales</taxon>
        <taxon>Micromonosporaceae</taxon>
        <taxon>Asanoa</taxon>
    </lineage>
</organism>
<gene>
    <name evidence="1" type="ORF">Air01nite_03860</name>
</gene>
<proteinExistence type="predicted"/>
<evidence type="ECO:0000313" key="1">
    <source>
        <dbReference type="EMBL" id="GIF54291.1"/>
    </source>
</evidence>
<sequence>MVHGDAHYVPELSDDVAWRAYETFFGALRLLLAAGVTTVAEAAFQDRLWRQGLRPLLPLADVKVVQCYAADEVIEQRVGGRTRPAHADAQWVVRAFERVVLGVPEIRVDTSDGYDPGLDEIVRFVGQKNSSSRR</sequence>